<evidence type="ECO:0000313" key="7">
    <source>
        <dbReference type="EMBL" id="EDK43873.1"/>
    </source>
</evidence>
<evidence type="ECO:0000256" key="4">
    <source>
        <dbReference type="ARBA" id="ARBA00040604"/>
    </source>
</evidence>
<dbReference type="InParanoid" id="A5DXG5"/>
<dbReference type="AlphaFoldDB" id="A5DXG5"/>
<dbReference type="HOGENOM" id="CLU_029204_0_0_1"/>
<feature type="compositionally biased region" description="Basic and acidic residues" evidence="5">
    <location>
        <begin position="48"/>
        <end position="66"/>
    </location>
</feature>
<feature type="region of interest" description="Disordered" evidence="5">
    <location>
        <begin position="1"/>
        <end position="82"/>
    </location>
</feature>
<feature type="compositionally biased region" description="Low complexity" evidence="5">
    <location>
        <begin position="95"/>
        <end position="119"/>
    </location>
</feature>
<dbReference type="eggNOG" id="KOG2372">
    <property type="taxonomic scope" value="Eukaryota"/>
</dbReference>
<keyword evidence="3" id="KW-0496">Mitochondrion</keyword>
<dbReference type="Pfam" id="PF07534">
    <property type="entry name" value="TLD"/>
    <property type="match status" value="2"/>
</dbReference>
<comment type="subcellular location">
    <subcellularLocation>
        <location evidence="1">Mitochondrion</location>
    </subcellularLocation>
</comment>
<accession>A5DXG5</accession>
<evidence type="ECO:0000313" key="8">
    <source>
        <dbReference type="Proteomes" id="UP000001996"/>
    </source>
</evidence>
<dbReference type="Proteomes" id="UP000001996">
    <property type="component" value="Unassembled WGS sequence"/>
</dbReference>
<reference evidence="7 8" key="1">
    <citation type="journal article" date="2009" name="Nature">
        <title>Evolution of pathogenicity and sexual reproduction in eight Candida genomes.</title>
        <authorList>
            <person name="Butler G."/>
            <person name="Rasmussen M.D."/>
            <person name="Lin M.F."/>
            <person name="Santos M.A."/>
            <person name="Sakthikumar S."/>
            <person name="Munro C.A."/>
            <person name="Rheinbay E."/>
            <person name="Grabherr M."/>
            <person name="Forche A."/>
            <person name="Reedy J.L."/>
            <person name="Agrafioti I."/>
            <person name="Arnaud M.B."/>
            <person name="Bates S."/>
            <person name="Brown A.J."/>
            <person name="Brunke S."/>
            <person name="Costanzo M.C."/>
            <person name="Fitzpatrick D.A."/>
            <person name="de Groot P.W."/>
            <person name="Harris D."/>
            <person name="Hoyer L.L."/>
            <person name="Hube B."/>
            <person name="Klis F.M."/>
            <person name="Kodira C."/>
            <person name="Lennard N."/>
            <person name="Logue M.E."/>
            <person name="Martin R."/>
            <person name="Neiman A.M."/>
            <person name="Nikolaou E."/>
            <person name="Quail M.A."/>
            <person name="Quinn J."/>
            <person name="Santos M.C."/>
            <person name="Schmitzberger F.F."/>
            <person name="Sherlock G."/>
            <person name="Shah P."/>
            <person name="Silverstein K.A."/>
            <person name="Skrzypek M.S."/>
            <person name="Soll D."/>
            <person name="Staggs R."/>
            <person name="Stansfield I."/>
            <person name="Stumpf M.P."/>
            <person name="Sudbery P.E."/>
            <person name="Srikantha T."/>
            <person name="Zeng Q."/>
            <person name="Berman J."/>
            <person name="Berriman M."/>
            <person name="Heitman J."/>
            <person name="Gow N.A."/>
            <person name="Lorenz M.C."/>
            <person name="Birren B.W."/>
            <person name="Kellis M."/>
            <person name="Cuomo C.A."/>
        </authorList>
    </citation>
    <scope>NUCLEOTIDE SEQUENCE [LARGE SCALE GENOMIC DNA]</scope>
    <source>
        <strain evidence="8">ATCC 11503 / BCRC 21390 / CBS 2605 / JCM 1781 / NBRC 1676 / NRRL YB-4239</strain>
    </source>
</reference>
<dbReference type="VEuPathDB" id="FungiDB:LELG_02052"/>
<organism evidence="7 8">
    <name type="scientific">Lodderomyces elongisporus (strain ATCC 11503 / CBS 2605 / JCM 1781 / NBRC 1676 / NRRL YB-4239)</name>
    <name type="common">Yeast</name>
    <name type="synonym">Saccharomyces elongisporus</name>
    <dbReference type="NCBI Taxonomy" id="379508"/>
    <lineage>
        <taxon>Eukaryota</taxon>
        <taxon>Fungi</taxon>
        <taxon>Dikarya</taxon>
        <taxon>Ascomycota</taxon>
        <taxon>Saccharomycotina</taxon>
        <taxon>Pichiomycetes</taxon>
        <taxon>Debaryomycetaceae</taxon>
        <taxon>Candida/Lodderomyces clade</taxon>
        <taxon>Lodderomyces</taxon>
    </lineage>
</organism>
<dbReference type="STRING" id="379508.A5DXG5"/>
<dbReference type="GO" id="GO:0005739">
    <property type="term" value="C:mitochondrion"/>
    <property type="evidence" value="ECO:0007669"/>
    <property type="project" value="UniProtKB-SubCell"/>
</dbReference>
<proteinExistence type="inferred from homology"/>
<dbReference type="GO" id="GO:0006979">
    <property type="term" value="P:response to oxidative stress"/>
    <property type="evidence" value="ECO:0007669"/>
    <property type="project" value="TreeGrafter"/>
</dbReference>
<feature type="domain" description="TLDc" evidence="6">
    <location>
        <begin position="138"/>
        <end position="377"/>
    </location>
</feature>
<dbReference type="GO" id="GO:0005634">
    <property type="term" value="C:nucleus"/>
    <property type="evidence" value="ECO:0007669"/>
    <property type="project" value="TreeGrafter"/>
</dbReference>
<dbReference type="InterPro" id="IPR006571">
    <property type="entry name" value="TLDc_dom"/>
</dbReference>
<evidence type="ECO:0000256" key="3">
    <source>
        <dbReference type="ARBA" id="ARBA00023128"/>
    </source>
</evidence>
<dbReference type="OrthoDB" id="26679at2759"/>
<dbReference type="EMBL" id="CH981525">
    <property type="protein sequence ID" value="EDK43873.1"/>
    <property type="molecule type" value="Genomic_DNA"/>
</dbReference>
<protein>
    <recommendedName>
        <fullName evidence="4">Oxidation resistance protein 1</fullName>
    </recommendedName>
</protein>
<dbReference type="PANTHER" id="PTHR23354:SF62">
    <property type="entry name" value="MUSTARD, ISOFORM V"/>
    <property type="match status" value="1"/>
</dbReference>
<comment type="similarity">
    <text evidence="2">Belongs to the OXR1 family.</text>
</comment>
<sequence length="380" mass="42777">MSFLFRRSLELNRPRKARTEEQLLHQKKVADTGDEGNSNNVPELEPDPEQKPELDLDQEHKHEHESSASPIDDTGSGSEKTSLKKRPTFLQSLMRVSSGNGSSSSLKSSTSSSSSQLSGIPPLPPLVLADHKGNIKNRLLDIELATNIQSLLPARLQLFDTWDLVYSLSQHGMSLNTLYRNSKPEHQLQELKKRKKAEKGYADAVVKKMMVADFPKQGGFTIEQRRPQGYILVIKDEHNAKFGAYLNEYLKPMEHKRYYGNGECFLWKVENYDPSTLISHNEKPNKDSSESSSKNNATRFKAFMYTGINDNIIYSNRDFIAIGSSHGENGLYLDQSLSSGVSYPCETFGNEILCLNTKKNPKAGSFKIMGLEIWRVGTLE</sequence>
<dbReference type="PROSITE" id="PS51886">
    <property type="entry name" value="TLDC"/>
    <property type="match status" value="1"/>
</dbReference>
<dbReference type="PANTHER" id="PTHR23354">
    <property type="entry name" value="NUCLEOLAR PROTEIN 7/ESTROGEN RECEPTOR COACTIVATOR-RELATED"/>
    <property type="match status" value="1"/>
</dbReference>
<name>A5DXG5_LODEL</name>
<evidence type="ECO:0000256" key="1">
    <source>
        <dbReference type="ARBA" id="ARBA00004173"/>
    </source>
</evidence>
<feature type="compositionally biased region" description="Basic and acidic residues" evidence="5">
    <location>
        <begin position="7"/>
        <end position="31"/>
    </location>
</feature>
<gene>
    <name evidence="7" type="ORF">LELG_02052</name>
</gene>
<dbReference type="FunCoup" id="A5DXG5">
    <property type="interactions" value="10"/>
</dbReference>
<dbReference type="SMART" id="SM00584">
    <property type="entry name" value="TLDc"/>
    <property type="match status" value="1"/>
</dbReference>
<evidence type="ECO:0000256" key="2">
    <source>
        <dbReference type="ARBA" id="ARBA00009540"/>
    </source>
</evidence>
<dbReference type="KEGG" id="lel:PVL30_002029"/>
<keyword evidence="8" id="KW-1185">Reference proteome</keyword>
<evidence type="ECO:0000256" key="5">
    <source>
        <dbReference type="SAM" id="MobiDB-lite"/>
    </source>
</evidence>
<evidence type="ECO:0000259" key="6">
    <source>
        <dbReference type="PROSITE" id="PS51886"/>
    </source>
</evidence>
<feature type="region of interest" description="Disordered" evidence="5">
    <location>
        <begin position="95"/>
        <end position="121"/>
    </location>
</feature>
<dbReference type="GeneID" id="5233793"/>